<protein>
    <recommendedName>
        <fullName evidence="1">Ndc10 domain-containing protein</fullName>
    </recommendedName>
</protein>
<dbReference type="InterPro" id="IPR052146">
    <property type="entry name" value="HOT1"/>
</dbReference>
<dbReference type="Pfam" id="PF16787">
    <property type="entry name" value="NDC10_II"/>
    <property type="match status" value="1"/>
</dbReference>
<dbReference type="InterPro" id="IPR038279">
    <property type="entry name" value="Ndc10_dom2_sf"/>
</dbReference>
<dbReference type="InterPro" id="IPR031872">
    <property type="entry name" value="NDC10_II"/>
</dbReference>
<dbReference type="PANTHER" id="PTHR37784:SF2">
    <property type="entry name" value="HIGH-OSMOLARITY-INDUCED TRANSCRIPTION PROTEIN 1"/>
    <property type="match status" value="1"/>
</dbReference>
<dbReference type="GO" id="GO:0000981">
    <property type="term" value="F:DNA-binding transcription factor activity, RNA polymerase II-specific"/>
    <property type="evidence" value="ECO:0007669"/>
    <property type="project" value="TreeGrafter"/>
</dbReference>
<proteinExistence type="predicted"/>
<comment type="caution">
    <text evidence="2">The sequence shown here is derived from an EMBL/GenBank/DDBJ whole genome shotgun (WGS) entry which is preliminary data.</text>
</comment>
<keyword evidence="3" id="KW-1185">Reference proteome</keyword>
<reference evidence="2" key="2">
    <citation type="journal article" date="2019" name="IMA Fungus">
        <title>Genome sequencing and comparison of five Tilletia species to identify candidate genes for the detection of regulated species infecting wheat.</title>
        <authorList>
            <person name="Nguyen H.D.T."/>
            <person name="Sultana T."/>
            <person name="Kesanakurti P."/>
            <person name="Hambleton S."/>
        </authorList>
    </citation>
    <scope>NUCLEOTIDE SEQUENCE</scope>
    <source>
        <strain evidence="2">DAOMC 236416</strain>
    </source>
</reference>
<dbReference type="PANTHER" id="PTHR37784">
    <property type="entry name" value="PROTEIN MSN1"/>
    <property type="match status" value="1"/>
</dbReference>
<dbReference type="GO" id="GO:0000978">
    <property type="term" value="F:RNA polymerase II cis-regulatory region sequence-specific DNA binding"/>
    <property type="evidence" value="ECO:0007669"/>
    <property type="project" value="TreeGrafter"/>
</dbReference>
<organism evidence="2 3">
    <name type="scientific">Tilletia indica</name>
    <dbReference type="NCBI Taxonomy" id="43049"/>
    <lineage>
        <taxon>Eukaryota</taxon>
        <taxon>Fungi</taxon>
        <taxon>Dikarya</taxon>
        <taxon>Basidiomycota</taxon>
        <taxon>Ustilaginomycotina</taxon>
        <taxon>Exobasidiomycetes</taxon>
        <taxon>Tilletiales</taxon>
        <taxon>Tilletiaceae</taxon>
        <taxon>Tilletia</taxon>
    </lineage>
</organism>
<feature type="domain" description="Ndc10" evidence="1">
    <location>
        <begin position="10"/>
        <end position="139"/>
    </location>
</feature>
<dbReference type="EMBL" id="LWDF02000555">
    <property type="protein sequence ID" value="KAE8244924.1"/>
    <property type="molecule type" value="Genomic_DNA"/>
</dbReference>
<dbReference type="AlphaFoldDB" id="A0A177TAX8"/>
<sequence>MRKGGSRFAYEASCTEDAVRKHGRWCGDRMMERYLTGVSLQPVRALAGFQKDGGDYWLPRAMLEPPQELARMIFPWVESKEQDIKKRLLHGGESDAAALEFLAMLKFLRVVLLQDMAMLQETNTMLPLFTTAPFNTHAFSAWKEALKAKINSTPTPFEMSLESLMPAVCHALAAVRSAVEEIRTIISSATAELKAQVQALEIKSEERHGEVMGAVGAMLLMGQGGSKRNDTQAKAVQSLLVDGIKTVMSLIQQIQQISLNAELEPTSSITFNSSAGVAINTSSNLPSSELVVRSSSSPPGQHLASSPLPPQHQQQLQQMLHALQNVNTSASAPASASTTSAQSSGSSSAHVPCFSLPVVRNAVELWDEWSVGREGRDALEQIRIADESKHEEDRTFARRLASSAAIKQQVYRWSKVVAFIKERVEEDGVEGRVVARQLDEHIRRSRGKLLSPLRTMADLLLTDSGRDGLKRGILPSTPSAST</sequence>
<dbReference type="GO" id="GO:0060963">
    <property type="term" value="P:positive regulation of ribosomal protein gene transcription by RNA polymerase II"/>
    <property type="evidence" value="ECO:0007669"/>
    <property type="project" value="TreeGrafter"/>
</dbReference>
<evidence type="ECO:0000259" key="1">
    <source>
        <dbReference type="Pfam" id="PF16787"/>
    </source>
</evidence>
<reference evidence="2" key="1">
    <citation type="submission" date="2016-04" db="EMBL/GenBank/DDBJ databases">
        <authorList>
            <person name="Nguyen H.D."/>
            <person name="Samba Siva P."/>
            <person name="Cullis J."/>
            <person name="Levesque C.A."/>
            <person name="Hambleton S."/>
        </authorList>
    </citation>
    <scope>NUCLEOTIDE SEQUENCE</scope>
    <source>
        <strain evidence="2">DAOMC 236416</strain>
    </source>
</reference>
<evidence type="ECO:0000313" key="2">
    <source>
        <dbReference type="EMBL" id="KAE8244924.1"/>
    </source>
</evidence>
<accession>A0A177TAX8</accession>
<evidence type="ECO:0000313" key="3">
    <source>
        <dbReference type="Proteomes" id="UP000077521"/>
    </source>
</evidence>
<dbReference type="Gene3D" id="1.10.443.20">
    <property type="entry name" value="Centromere DNA-binding protein complex CBF3 subunit, domain 2"/>
    <property type="match status" value="1"/>
</dbReference>
<dbReference type="Proteomes" id="UP000077521">
    <property type="component" value="Unassembled WGS sequence"/>
</dbReference>
<gene>
    <name evidence="2" type="ORF">A4X13_0g6169</name>
</gene>
<name>A0A177TAX8_9BASI</name>